<dbReference type="InterPro" id="IPR016024">
    <property type="entry name" value="ARM-type_fold"/>
</dbReference>
<name>A0A1I5XR54_9RHOB</name>
<evidence type="ECO:0000313" key="2">
    <source>
        <dbReference type="EMBL" id="SFQ34380.1"/>
    </source>
</evidence>
<dbReference type="STRING" id="93684.SAMN05421853_10460"/>
<feature type="region of interest" description="Disordered" evidence="1">
    <location>
        <begin position="1"/>
        <end position="21"/>
    </location>
</feature>
<proteinExistence type="predicted"/>
<sequence>MAAASTRRSDLARGPDGAGGGAGTSLADQLFNAETVAVLGSEHAHLPGFDRAAFETEAVRGLAERSLMQRIDWIATCLEAQLPRDFPALADALEDAMPPPLDSTRRDDDFGRFIHAVPGVLAVRHGLEMHPDRALDLLHAATQRFSMEYYIRPFLDRWPEMTLARLEGWAGDPNYHVRRLVSEGTRPRLPWAQNITLAPDRALPLLDMLHADPTRYVTRSVANHLNDLTKSDLATVVLRLEAWRAEGRQGAGELDWITRHALRTAVKRCEPQALKLLGYDPEAALEIDLDVSPTARIGEALQIAAEISAASETRLVVDYRIRFHRPSGRPGEKVFKLGTGRAVPGAPLTLSKRHPIKAAATTFTWHPGPHVLILQVNGRDLAEAFFDVV</sequence>
<dbReference type="RefSeq" id="WP_245760203.1">
    <property type="nucleotide sequence ID" value="NZ_FOXV01000004.1"/>
</dbReference>
<dbReference type="AlphaFoldDB" id="A0A1I5XR54"/>
<gene>
    <name evidence="2" type="ORF">SAMN05421853_10460</name>
</gene>
<protein>
    <submittedName>
        <fullName evidence="2">3-methyladenine DNA glycosylase AlkC</fullName>
    </submittedName>
</protein>
<keyword evidence="3" id="KW-1185">Reference proteome</keyword>
<dbReference type="Gene3D" id="1.25.40.290">
    <property type="entry name" value="ARM repeat domains"/>
    <property type="match status" value="1"/>
</dbReference>
<dbReference type="Proteomes" id="UP000243106">
    <property type="component" value="Unassembled WGS sequence"/>
</dbReference>
<dbReference type="SUPFAM" id="SSF48371">
    <property type="entry name" value="ARM repeat"/>
    <property type="match status" value="1"/>
</dbReference>
<accession>A0A1I5XR54</accession>
<dbReference type="EMBL" id="FOXV01000004">
    <property type="protein sequence ID" value="SFQ34380.1"/>
    <property type="molecule type" value="Genomic_DNA"/>
</dbReference>
<evidence type="ECO:0000256" key="1">
    <source>
        <dbReference type="SAM" id="MobiDB-lite"/>
    </source>
</evidence>
<evidence type="ECO:0000313" key="3">
    <source>
        <dbReference type="Proteomes" id="UP000243106"/>
    </source>
</evidence>
<organism evidence="2 3">
    <name type="scientific">Roseivivax halotolerans</name>
    <dbReference type="NCBI Taxonomy" id="93684"/>
    <lineage>
        <taxon>Bacteria</taxon>
        <taxon>Pseudomonadati</taxon>
        <taxon>Pseudomonadota</taxon>
        <taxon>Alphaproteobacteria</taxon>
        <taxon>Rhodobacterales</taxon>
        <taxon>Roseobacteraceae</taxon>
        <taxon>Roseivivax</taxon>
    </lineage>
</organism>
<reference evidence="3" key="1">
    <citation type="submission" date="2016-10" db="EMBL/GenBank/DDBJ databases">
        <authorList>
            <person name="Varghese N."/>
            <person name="Submissions S."/>
        </authorList>
    </citation>
    <scope>NUCLEOTIDE SEQUENCE [LARGE SCALE GENOMIC DNA]</scope>
    <source>
        <strain evidence="3">JCM 10271</strain>
    </source>
</reference>